<protein>
    <submittedName>
        <fullName evidence="1">Uncharacterized protein</fullName>
    </submittedName>
</protein>
<dbReference type="Proteomes" id="UP000193144">
    <property type="component" value="Unassembled WGS sequence"/>
</dbReference>
<reference evidence="1 2" key="1">
    <citation type="submission" date="2016-07" db="EMBL/GenBank/DDBJ databases">
        <title>Pervasive Adenine N6-methylation of Active Genes in Fungi.</title>
        <authorList>
            <consortium name="DOE Joint Genome Institute"/>
            <person name="Mondo S.J."/>
            <person name="Dannebaum R.O."/>
            <person name="Kuo R.C."/>
            <person name="Labutti K."/>
            <person name="Haridas S."/>
            <person name="Kuo A."/>
            <person name="Salamov A."/>
            <person name="Ahrendt S.R."/>
            <person name="Lipzen A."/>
            <person name="Sullivan W."/>
            <person name="Andreopoulos W.B."/>
            <person name="Clum A."/>
            <person name="Lindquist E."/>
            <person name="Daum C."/>
            <person name="Ramamoorthy G.K."/>
            <person name="Gryganskyi A."/>
            <person name="Culley D."/>
            <person name="Magnuson J.K."/>
            <person name="James T.Y."/>
            <person name="O'Malley M.A."/>
            <person name="Stajich J.E."/>
            <person name="Spatafora J.W."/>
            <person name="Visel A."/>
            <person name="Grigoriev I.V."/>
        </authorList>
    </citation>
    <scope>NUCLEOTIDE SEQUENCE [LARGE SCALE GENOMIC DNA]</scope>
    <source>
        <strain evidence="1 2">CBS 115471</strain>
    </source>
</reference>
<evidence type="ECO:0000313" key="2">
    <source>
        <dbReference type="Proteomes" id="UP000193144"/>
    </source>
</evidence>
<dbReference type="OrthoDB" id="10251412at2759"/>
<keyword evidence="2" id="KW-1185">Reference proteome</keyword>
<accession>A0A1Y1YBU8</accession>
<proteinExistence type="predicted"/>
<evidence type="ECO:0000313" key="1">
    <source>
        <dbReference type="EMBL" id="ORX95074.1"/>
    </source>
</evidence>
<name>A0A1Y1YBU8_9PLEO</name>
<sequence length="56" mass="6399">LGQEFIAKVLKLEFSLAKILSFLLANKHLPCYAIANVGAWIDKLRKKKMKLTRITL</sequence>
<gene>
    <name evidence="1" type="ORF">BCR34DRAFT_498771</name>
</gene>
<comment type="caution">
    <text evidence="1">The sequence shown here is derived from an EMBL/GenBank/DDBJ whole genome shotgun (WGS) entry which is preliminary data.</text>
</comment>
<organism evidence="1 2">
    <name type="scientific">Clohesyomyces aquaticus</name>
    <dbReference type="NCBI Taxonomy" id="1231657"/>
    <lineage>
        <taxon>Eukaryota</taxon>
        <taxon>Fungi</taxon>
        <taxon>Dikarya</taxon>
        <taxon>Ascomycota</taxon>
        <taxon>Pezizomycotina</taxon>
        <taxon>Dothideomycetes</taxon>
        <taxon>Pleosporomycetidae</taxon>
        <taxon>Pleosporales</taxon>
        <taxon>Lindgomycetaceae</taxon>
        <taxon>Clohesyomyces</taxon>
    </lineage>
</organism>
<feature type="non-terminal residue" evidence="1">
    <location>
        <position position="1"/>
    </location>
</feature>
<dbReference type="AlphaFoldDB" id="A0A1Y1YBU8"/>
<dbReference type="EMBL" id="MCFA01000290">
    <property type="protein sequence ID" value="ORX95074.1"/>
    <property type="molecule type" value="Genomic_DNA"/>
</dbReference>
<dbReference type="STRING" id="1231657.A0A1Y1YBU8"/>